<organism evidence="1">
    <name type="scientific">Amphimedon queenslandica</name>
    <name type="common">Sponge</name>
    <dbReference type="NCBI Taxonomy" id="400682"/>
    <lineage>
        <taxon>Eukaryota</taxon>
        <taxon>Metazoa</taxon>
        <taxon>Porifera</taxon>
        <taxon>Demospongiae</taxon>
        <taxon>Heteroscleromorpha</taxon>
        <taxon>Haplosclerida</taxon>
        <taxon>Niphatidae</taxon>
        <taxon>Amphimedon</taxon>
    </lineage>
</organism>
<dbReference type="AlphaFoldDB" id="A0A1X7T0Z1"/>
<protein>
    <submittedName>
        <fullName evidence="1">Uncharacterized protein</fullName>
    </submittedName>
</protein>
<proteinExistence type="predicted"/>
<accession>A0A1X7T0Z1</accession>
<dbReference type="InParanoid" id="A0A1X7T0Z1"/>
<dbReference type="EnsemblMetazoa" id="Aqu2.1.08115_001">
    <property type="protein sequence ID" value="Aqu2.1.08115_001"/>
    <property type="gene ID" value="Aqu2.1.08115"/>
</dbReference>
<evidence type="ECO:0000313" key="1">
    <source>
        <dbReference type="EnsemblMetazoa" id="Aqu2.1.08115_001"/>
    </source>
</evidence>
<sequence>ANSPNCAHALFTAMPLCRKLGLPVASQKVVGPATTIVFLGILIDSVRQEVRLHDDKLTRLRHELRPGEISMPPLRGSFSHS</sequence>
<name>A0A1X7T0Z1_AMPQE</name>
<reference evidence="1" key="1">
    <citation type="submission" date="2017-05" db="UniProtKB">
        <authorList>
            <consortium name="EnsemblMetazoa"/>
        </authorList>
    </citation>
    <scope>IDENTIFICATION</scope>
</reference>